<evidence type="ECO:0000313" key="2">
    <source>
        <dbReference type="Proteomes" id="UP000242814"/>
    </source>
</evidence>
<dbReference type="InterPro" id="IPR011009">
    <property type="entry name" value="Kinase-like_dom_sf"/>
</dbReference>
<gene>
    <name evidence="1" type="ORF">ACO22_08156</name>
</gene>
<evidence type="ECO:0000313" key="1">
    <source>
        <dbReference type="EMBL" id="ODH12548.1"/>
    </source>
</evidence>
<dbReference type="SUPFAM" id="SSF56112">
    <property type="entry name" value="Protein kinase-like (PK-like)"/>
    <property type="match status" value="1"/>
</dbReference>
<proteinExistence type="predicted"/>
<comment type="caution">
    <text evidence="1">The sequence shown here is derived from an EMBL/GenBank/DDBJ whole genome shotgun (WGS) entry which is preliminary data.</text>
</comment>
<dbReference type="VEuPathDB" id="FungiDB:PADG_08356"/>
<name>A0A1D2J2M4_PARBR</name>
<dbReference type="EMBL" id="LZYO01001101">
    <property type="protein sequence ID" value="ODH12548.1"/>
    <property type="molecule type" value="Genomic_DNA"/>
</dbReference>
<evidence type="ECO:0008006" key="3">
    <source>
        <dbReference type="Google" id="ProtNLM"/>
    </source>
</evidence>
<organism evidence="1 2">
    <name type="scientific">Paracoccidioides brasiliensis</name>
    <dbReference type="NCBI Taxonomy" id="121759"/>
    <lineage>
        <taxon>Eukaryota</taxon>
        <taxon>Fungi</taxon>
        <taxon>Dikarya</taxon>
        <taxon>Ascomycota</taxon>
        <taxon>Pezizomycotina</taxon>
        <taxon>Eurotiomycetes</taxon>
        <taxon>Eurotiomycetidae</taxon>
        <taxon>Onygenales</taxon>
        <taxon>Ajellomycetaceae</taxon>
        <taxon>Paracoccidioides</taxon>
    </lineage>
</organism>
<accession>A0A1D2J2M4</accession>
<dbReference type="Gene3D" id="3.30.200.20">
    <property type="entry name" value="Phosphorylase Kinase, domain 1"/>
    <property type="match status" value="1"/>
</dbReference>
<sequence length="86" mass="9598">MTSLSPLRSTAREDIIQYTSTMYSTGGYEVIGKLAFGQFSTVWLAHNQLLQRHVALKILKADVSRNNKELAMFLKLSAPGLDHGLF</sequence>
<dbReference type="VEuPathDB" id="FungiDB:PABG_12559"/>
<dbReference type="Proteomes" id="UP000242814">
    <property type="component" value="Unassembled WGS sequence"/>
</dbReference>
<protein>
    <recommendedName>
        <fullName evidence="3">Protein kinase domain-containing protein</fullName>
    </recommendedName>
</protein>
<dbReference type="AlphaFoldDB" id="A0A1D2J2M4"/>
<reference evidence="1 2" key="1">
    <citation type="submission" date="2016-06" db="EMBL/GenBank/DDBJ databases">
        <authorList>
            <person name="Kjaerup R.B."/>
            <person name="Dalgaard T.S."/>
            <person name="Juul-Madsen H.R."/>
        </authorList>
    </citation>
    <scope>NUCLEOTIDE SEQUENCE [LARGE SCALE GENOMIC DNA]</scope>
    <source>
        <strain evidence="1 2">Pb300</strain>
    </source>
</reference>